<dbReference type="PANTHER" id="PTHR43561:SF3">
    <property type="entry name" value="HYDROXYACYL-COENZYME A DEHYDROGENASE, MITOCHONDRIAL"/>
    <property type="match status" value="1"/>
</dbReference>
<dbReference type="EC" id="1.12.98.2" evidence="11"/>
<dbReference type="GO" id="GO:0102478">
    <property type="term" value="F:beta-L-arabinofuranosidase activity"/>
    <property type="evidence" value="ECO:0007669"/>
    <property type="project" value="UniProtKB-EC"/>
</dbReference>
<dbReference type="GO" id="GO:0006635">
    <property type="term" value="P:fatty acid beta-oxidation"/>
    <property type="evidence" value="ECO:0007669"/>
    <property type="project" value="TreeGrafter"/>
</dbReference>
<keyword evidence="11" id="KW-0326">Glycosidase</keyword>
<dbReference type="InterPro" id="IPR006108">
    <property type="entry name" value="3HC_DH_C"/>
</dbReference>
<dbReference type="Proteomes" id="UP000094714">
    <property type="component" value="Chromosome"/>
</dbReference>
<dbReference type="PIRSF" id="PIRSF000105">
    <property type="entry name" value="HCDH"/>
    <property type="match status" value="1"/>
</dbReference>
<dbReference type="PANTHER" id="PTHR43561">
    <property type="match status" value="1"/>
</dbReference>
<comment type="pathway">
    <text evidence="2">Lipid metabolism; butanoate metabolism.</text>
</comment>
<dbReference type="Pfam" id="PF02737">
    <property type="entry name" value="3HCDH_N"/>
    <property type="match status" value="1"/>
</dbReference>
<evidence type="ECO:0000256" key="7">
    <source>
        <dbReference type="ARBA" id="ARBA00049556"/>
    </source>
</evidence>
<keyword evidence="4 11" id="KW-0560">Oxidoreductase</keyword>
<dbReference type="Pfam" id="PF00725">
    <property type="entry name" value="3HCDH"/>
    <property type="match status" value="1"/>
</dbReference>
<dbReference type="InterPro" id="IPR052242">
    <property type="entry name" value="Mito_3-hydroxyacyl-CoA_DH"/>
</dbReference>
<evidence type="ECO:0000256" key="5">
    <source>
        <dbReference type="ARBA" id="ARBA00023027"/>
    </source>
</evidence>
<keyword evidence="11" id="KW-0378">Hydrolase</keyword>
<keyword evidence="5" id="KW-0520">NAD</keyword>
<dbReference type="NCBIfam" id="NF006143">
    <property type="entry name" value="PRK08293.1"/>
    <property type="match status" value="1"/>
</dbReference>
<reference evidence="11 12" key="1">
    <citation type="submission" date="2016-09" db="EMBL/GenBank/DDBJ databases">
        <title>Genome Sequence of the Lactobacillus fermentum strain NCC2970 (CNCM I-5068).</title>
        <authorList>
            <person name="Barretto C."/>
            <person name="Ngom-Bru C."/>
            <person name="Genevaz A."/>
            <person name="Fournier C."/>
            <person name="Moine D."/>
            <person name="Kassam M."/>
            <person name="Iltis A."/>
            <person name="Sagory-Zalkind P."/>
            <person name="Faucherand G."/>
            <person name="Descombes P."/>
            <person name="Duboux S."/>
        </authorList>
    </citation>
    <scope>NUCLEOTIDE SEQUENCE [LARGE SCALE GENOMIC DNA]</scope>
    <source>
        <strain evidence="11 12">NCC2970</strain>
    </source>
</reference>
<gene>
    <name evidence="11" type="ORF">LACFE_CDS0018</name>
</gene>
<dbReference type="EC" id="3.2.1.185" evidence="11"/>
<dbReference type="Gene3D" id="3.40.50.720">
    <property type="entry name" value="NAD(P)-binding Rossmann-like Domain"/>
    <property type="match status" value="1"/>
</dbReference>
<feature type="domain" description="3-hydroxyacyl-CoA dehydrogenase NAD binding" evidence="10">
    <location>
        <begin position="5"/>
        <end position="182"/>
    </location>
</feature>
<evidence type="ECO:0000256" key="2">
    <source>
        <dbReference type="ARBA" id="ARBA00005086"/>
    </source>
</evidence>
<evidence type="ECO:0000256" key="4">
    <source>
        <dbReference type="ARBA" id="ARBA00023002"/>
    </source>
</evidence>
<dbReference type="SUPFAM" id="SSF51735">
    <property type="entry name" value="NAD(P)-binding Rossmann-fold domains"/>
    <property type="match status" value="1"/>
</dbReference>
<feature type="site" description="Important for catalytic activity" evidence="8">
    <location>
        <position position="139"/>
    </location>
</feature>
<evidence type="ECO:0000256" key="3">
    <source>
        <dbReference type="ARBA" id="ARBA00022832"/>
    </source>
</evidence>
<evidence type="ECO:0000259" key="9">
    <source>
        <dbReference type="Pfam" id="PF00725"/>
    </source>
</evidence>
<evidence type="ECO:0000256" key="1">
    <source>
        <dbReference type="ARBA" id="ARBA00005005"/>
    </source>
</evidence>
<dbReference type="EMBL" id="CP017151">
    <property type="protein sequence ID" value="AOR73502.1"/>
    <property type="molecule type" value="Genomic_DNA"/>
</dbReference>
<comment type="pathway">
    <text evidence="1">Lipid metabolism; fatty acid beta-oxidation.</text>
</comment>
<comment type="catalytic activity">
    <reaction evidence="7">
        <text>a (3S)-3-hydroxyacyl-CoA + NAD(+) = a 3-oxoacyl-CoA + NADH + H(+)</text>
        <dbReference type="Rhea" id="RHEA:22432"/>
        <dbReference type="ChEBI" id="CHEBI:15378"/>
        <dbReference type="ChEBI" id="CHEBI:57318"/>
        <dbReference type="ChEBI" id="CHEBI:57540"/>
        <dbReference type="ChEBI" id="CHEBI:57945"/>
        <dbReference type="ChEBI" id="CHEBI:90726"/>
        <dbReference type="EC" id="1.1.1.35"/>
    </reaction>
</comment>
<dbReference type="GO" id="GO:0070403">
    <property type="term" value="F:NAD+ binding"/>
    <property type="evidence" value="ECO:0007669"/>
    <property type="project" value="InterPro"/>
</dbReference>
<feature type="domain" description="3-hydroxyacyl-CoA dehydrogenase C-terminal" evidence="9">
    <location>
        <begin position="186"/>
        <end position="283"/>
    </location>
</feature>
<accession>A0A1D7ZUL3</accession>
<protein>
    <submittedName>
        <fullName evidence="11">3-hydroxyacyl-CoA dehydrogenase NAD-binding protein</fullName>
        <ecNumber evidence="11">1.12.98.2</ecNumber>
        <ecNumber evidence="11">3.2.1.185</ecNumber>
    </submittedName>
</protein>
<dbReference type="SUPFAM" id="SSF48179">
    <property type="entry name" value="6-phosphogluconate dehydrogenase C-terminal domain-like"/>
    <property type="match status" value="1"/>
</dbReference>
<dbReference type="Gene3D" id="1.10.1040.10">
    <property type="entry name" value="N-(1-d-carboxylethyl)-l-norvaline Dehydrogenase, domain 2"/>
    <property type="match status" value="1"/>
</dbReference>
<evidence type="ECO:0000313" key="12">
    <source>
        <dbReference type="Proteomes" id="UP000094714"/>
    </source>
</evidence>
<dbReference type="InterPro" id="IPR036291">
    <property type="entry name" value="NAD(P)-bd_dom_sf"/>
</dbReference>
<dbReference type="GO" id="GO:0047068">
    <property type="term" value="F:N5,N10-methenyltetrahydromethanopterin hydrogenase activity"/>
    <property type="evidence" value="ECO:0007669"/>
    <property type="project" value="UniProtKB-EC"/>
</dbReference>
<evidence type="ECO:0000313" key="11">
    <source>
        <dbReference type="EMBL" id="AOR73502.1"/>
    </source>
</evidence>
<evidence type="ECO:0000256" key="8">
    <source>
        <dbReference type="PIRSR" id="PIRSR000105-1"/>
    </source>
</evidence>
<dbReference type="InterPro" id="IPR006176">
    <property type="entry name" value="3-OHacyl-CoA_DH_NAD-bd"/>
</dbReference>
<dbReference type="PATRIC" id="fig|1613.112.peg.20"/>
<evidence type="ECO:0000259" key="10">
    <source>
        <dbReference type="Pfam" id="PF02737"/>
    </source>
</evidence>
<dbReference type="InterPro" id="IPR022694">
    <property type="entry name" value="3-OHacyl-CoA_DH"/>
</dbReference>
<evidence type="ECO:0000256" key="6">
    <source>
        <dbReference type="ARBA" id="ARBA00023098"/>
    </source>
</evidence>
<sequence>MTIKNVTIAGAGTLGSQIAYQSALKGMRVTVWNRHVESAKTRLHALKDAYHRDLKLSEADFNAGLANIVAVTTDLREAVEDADLVIEAVPEAMEVKEAFYEELKAVVPDKTIVASNSSTFMPSQLVKFFGDPRRFLHIHFANEIWKYNVAEIVGNPDTKLELVEEVIDFAKAIGMVPIHLYKEQPGYVLNSLLIPFLDAAMALWVNGIASPHEIDKDWMISTGSPSGPFIILDTVGLRTAYQISLNKHQATGDEMAKQVADKLKEMIDAGHYGREAGQGFYHYPDAEFLAPGFLK</sequence>
<dbReference type="InterPro" id="IPR008927">
    <property type="entry name" value="6-PGluconate_DH-like_C_sf"/>
</dbReference>
<organism evidence="11 12">
    <name type="scientific">Limosilactobacillus fermentum</name>
    <name type="common">Lactobacillus fermentum</name>
    <dbReference type="NCBI Taxonomy" id="1613"/>
    <lineage>
        <taxon>Bacteria</taxon>
        <taxon>Bacillati</taxon>
        <taxon>Bacillota</taxon>
        <taxon>Bacilli</taxon>
        <taxon>Lactobacillales</taxon>
        <taxon>Lactobacillaceae</taxon>
        <taxon>Limosilactobacillus</taxon>
    </lineage>
</organism>
<proteinExistence type="predicted"/>
<keyword evidence="6" id="KW-0443">Lipid metabolism</keyword>
<dbReference type="InterPro" id="IPR013328">
    <property type="entry name" value="6PGD_dom2"/>
</dbReference>
<keyword evidence="3" id="KW-0276">Fatty acid metabolism</keyword>
<dbReference type="RefSeq" id="WP_069775552.1">
    <property type="nucleotide sequence ID" value="NZ_CP017151.1"/>
</dbReference>
<name>A0A1D7ZUL3_LIMFE</name>
<dbReference type="AlphaFoldDB" id="A0A1D7ZUL3"/>
<dbReference type="GO" id="GO:0003857">
    <property type="term" value="F:(3S)-3-hydroxyacyl-CoA dehydrogenase (NAD+) activity"/>
    <property type="evidence" value="ECO:0007669"/>
    <property type="project" value="UniProtKB-EC"/>
</dbReference>